<reference evidence="1" key="1">
    <citation type="submission" date="2018-02" db="EMBL/GenBank/DDBJ databases">
        <title>Rhizophora mucronata_Transcriptome.</title>
        <authorList>
            <person name="Meera S.P."/>
            <person name="Sreeshan A."/>
            <person name="Augustine A."/>
        </authorList>
    </citation>
    <scope>NUCLEOTIDE SEQUENCE</scope>
    <source>
        <tissue evidence="1">Leaf</tissue>
    </source>
</reference>
<sequence length="32" mass="3548">MLINCKPENHGVYTATPCRETKKALSLEGSQK</sequence>
<name>A0A2P2Q8M7_RHIMU</name>
<proteinExistence type="predicted"/>
<dbReference type="AlphaFoldDB" id="A0A2P2Q8M7"/>
<evidence type="ECO:0000313" key="1">
    <source>
        <dbReference type="EMBL" id="MBX63317.1"/>
    </source>
</evidence>
<accession>A0A2P2Q8M7</accession>
<protein>
    <submittedName>
        <fullName evidence="1">Uncharacterized protein</fullName>
    </submittedName>
</protein>
<organism evidence="1">
    <name type="scientific">Rhizophora mucronata</name>
    <name type="common">Asiatic mangrove</name>
    <dbReference type="NCBI Taxonomy" id="61149"/>
    <lineage>
        <taxon>Eukaryota</taxon>
        <taxon>Viridiplantae</taxon>
        <taxon>Streptophyta</taxon>
        <taxon>Embryophyta</taxon>
        <taxon>Tracheophyta</taxon>
        <taxon>Spermatophyta</taxon>
        <taxon>Magnoliopsida</taxon>
        <taxon>eudicotyledons</taxon>
        <taxon>Gunneridae</taxon>
        <taxon>Pentapetalae</taxon>
        <taxon>rosids</taxon>
        <taxon>fabids</taxon>
        <taxon>Malpighiales</taxon>
        <taxon>Rhizophoraceae</taxon>
        <taxon>Rhizophora</taxon>
    </lineage>
</organism>
<dbReference type="EMBL" id="GGEC01082833">
    <property type="protein sequence ID" value="MBX63317.1"/>
    <property type="molecule type" value="Transcribed_RNA"/>
</dbReference>